<sequence>MPRVKASPLSFYSVSKLKRQSLINLNHCFQFQTPSSFQLLSDFLAKDSCSRNNLQLKQLSSRFEFLINKVHG</sequence>
<evidence type="ECO:0000313" key="1">
    <source>
        <dbReference type="EMBL" id="KAK8507333.1"/>
    </source>
</evidence>
<keyword evidence="2" id="KW-1185">Reference proteome</keyword>
<proteinExistence type="predicted"/>
<evidence type="ECO:0000313" key="2">
    <source>
        <dbReference type="Proteomes" id="UP001472677"/>
    </source>
</evidence>
<gene>
    <name evidence="1" type="ORF">V6N12_072601</name>
</gene>
<protein>
    <submittedName>
        <fullName evidence="1">Uncharacterized protein</fullName>
    </submittedName>
</protein>
<accession>A0ABR2BJJ7</accession>
<dbReference type="EMBL" id="JBBPBM010000108">
    <property type="protein sequence ID" value="KAK8507333.1"/>
    <property type="molecule type" value="Genomic_DNA"/>
</dbReference>
<reference evidence="1 2" key="1">
    <citation type="journal article" date="2024" name="G3 (Bethesda)">
        <title>Genome assembly of Hibiscus sabdariffa L. provides insights into metabolisms of medicinal natural products.</title>
        <authorList>
            <person name="Kim T."/>
        </authorList>
    </citation>
    <scope>NUCLEOTIDE SEQUENCE [LARGE SCALE GENOMIC DNA]</scope>
    <source>
        <strain evidence="1">TK-2024</strain>
        <tissue evidence="1">Old leaves</tissue>
    </source>
</reference>
<name>A0ABR2BJJ7_9ROSI</name>
<comment type="caution">
    <text evidence="1">The sequence shown here is derived from an EMBL/GenBank/DDBJ whole genome shotgun (WGS) entry which is preliminary data.</text>
</comment>
<dbReference type="Proteomes" id="UP001472677">
    <property type="component" value="Unassembled WGS sequence"/>
</dbReference>
<organism evidence="1 2">
    <name type="scientific">Hibiscus sabdariffa</name>
    <name type="common">roselle</name>
    <dbReference type="NCBI Taxonomy" id="183260"/>
    <lineage>
        <taxon>Eukaryota</taxon>
        <taxon>Viridiplantae</taxon>
        <taxon>Streptophyta</taxon>
        <taxon>Embryophyta</taxon>
        <taxon>Tracheophyta</taxon>
        <taxon>Spermatophyta</taxon>
        <taxon>Magnoliopsida</taxon>
        <taxon>eudicotyledons</taxon>
        <taxon>Gunneridae</taxon>
        <taxon>Pentapetalae</taxon>
        <taxon>rosids</taxon>
        <taxon>malvids</taxon>
        <taxon>Malvales</taxon>
        <taxon>Malvaceae</taxon>
        <taxon>Malvoideae</taxon>
        <taxon>Hibiscus</taxon>
    </lineage>
</organism>